<gene>
    <name evidence="8" type="ORF">QVZ43_12720</name>
</gene>
<feature type="transmembrane region" description="Helical" evidence="7">
    <location>
        <begin position="111"/>
        <end position="133"/>
    </location>
</feature>
<dbReference type="PANTHER" id="PTHR30250">
    <property type="entry name" value="PST FAMILY PREDICTED COLANIC ACID TRANSPORTER"/>
    <property type="match status" value="1"/>
</dbReference>
<keyword evidence="5 7" id="KW-1133">Transmembrane helix</keyword>
<evidence type="ECO:0000256" key="7">
    <source>
        <dbReference type="SAM" id="Phobius"/>
    </source>
</evidence>
<feature type="transmembrane region" description="Helical" evidence="7">
    <location>
        <begin position="285"/>
        <end position="311"/>
    </location>
</feature>
<comment type="subcellular location">
    <subcellularLocation>
        <location evidence="1">Cell membrane</location>
        <topology evidence="1">Multi-pass membrane protein</topology>
    </subcellularLocation>
</comment>
<feature type="transmembrane region" description="Helical" evidence="7">
    <location>
        <begin position="170"/>
        <end position="192"/>
    </location>
</feature>
<feature type="transmembrane region" description="Helical" evidence="7">
    <location>
        <begin position="41"/>
        <end position="65"/>
    </location>
</feature>
<protein>
    <submittedName>
        <fullName evidence="8">Oligosaccharide flippase family protein</fullName>
    </submittedName>
</protein>
<dbReference type="RefSeq" id="WP_302910225.1">
    <property type="nucleotide sequence ID" value="NZ_JAUMIS010000002.1"/>
</dbReference>
<accession>A0ABT8W2W4</accession>
<dbReference type="EMBL" id="JAUMIS010000002">
    <property type="protein sequence ID" value="MDO3722583.1"/>
    <property type="molecule type" value="Genomic_DNA"/>
</dbReference>
<keyword evidence="6 7" id="KW-0472">Membrane</keyword>
<dbReference type="Pfam" id="PF13440">
    <property type="entry name" value="Polysacc_synt_3"/>
    <property type="match status" value="1"/>
</dbReference>
<keyword evidence="4 7" id="KW-0812">Transmembrane</keyword>
<comment type="caution">
    <text evidence="8">The sequence shown here is derived from an EMBL/GenBank/DDBJ whole genome shotgun (WGS) entry which is preliminary data.</text>
</comment>
<reference evidence="8" key="1">
    <citation type="submission" date="2023-07" db="EMBL/GenBank/DDBJ databases">
        <title>Marinobacter sp. chi1 genome sequencing and assembly.</title>
        <authorList>
            <person name="Park S."/>
        </authorList>
    </citation>
    <scope>NUCLEOTIDE SEQUENCE</scope>
    <source>
        <strain evidence="8">Chi1</strain>
    </source>
</reference>
<feature type="transmembrane region" description="Helical" evidence="7">
    <location>
        <begin position="140"/>
        <end position="164"/>
    </location>
</feature>
<evidence type="ECO:0000256" key="2">
    <source>
        <dbReference type="ARBA" id="ARBA00007430"/>
    </source>
</evidence>
<feature type="transmembrane region" description="Helical" evidence="7">
    <location>
        <begin position="317"/>
        <end position="335"/>
    </location>
</feature>
<keyword evidence="9" id="KW-1185">Reference proteome</keyword>
<feature type="transmembrane region" description="Helical" evidence="7">
    <location>
        <begin position="413"/>
        <end position="434"/>
    </location>
</feature>
<sequence>MSRVRRAVIFSSISQYGARIIGLVTMMIVARLLSPDEVGTFSIASALVLMISEFKMLGAGAYLIREKELNEEVIRRTLGLTIITSWALGGCVLAVGPTISNYYDLPSLSSIFNILSIGFFIGPFVSICIALLTREFNFKIILISNLSSALASLLVTVSLIYLGLSYYSLAWGQVARLTIQFGTLVIFARFALYYQPRFSKLGVIARFGVYNSLANLFRNSVNVVPDIVIGKMGTTSQVGIFSRGIGLMDFVAGTVQKGAEPVVLPYLSEAQRSGKSMVDSYTRATVLATGFAWPVLAVASVASLPVIRFFFGQQWDAAAPLASALAIWLILRTTHNFANNLLITLGKERVMIFKEAGLLIAVFILVIVSYPLSLQAVANAFIIVGFLEIFLVTVLLVRLFGLNVGLFYKSLSSSLLIAALCSFVAWLISMLVPFDQVQSWKPVLLISLILPPIWLILLKCFGHPLYKELSSAIFSFVKSRPFFRFFRGRA</sequence>
<feature type="transmembrane region" description="Helical" evidence="7">
    <location>
        <begin position="380"/>
        <end position="401"/>
    </location>
</feature>
<evidence type="ECO:0000256" key="4">
    <source>
        <dbReference type="ARBA" id="ARBA00022692"/>
    </source>
</evidence>
<evidence type="ECO:0000256" key="3">
    <source>
        <dbReference type="ARBA" id="ARBA00022475"/>
    </source>
</evidence>
<feature type="transmembrane region" description="Helical" evidence="7">
    <location>
        <begin position="440"/>
        <end position="458"/>
    </location>
</feature>
<dbReference type="InterPro" id="IPR050833">
    <property type="entry name" value="Poly_Biosynth_Transport"/>
</dbReference>
<dbReference type="Proteomes" id="UP001168640">
    <property type="component" value="Unassembled WGS sequence"/>
</dbReference>
<feature type="transmembrane region" description="Helical" evidence="7">
    <location>
        <begin position="77"/>
        <end position="99"/>
    </location>
</feature>
<evidence type="ECO:0000256" key="6">
    <source>
        <dbReference type="ARBA" id="ARBA00023136"/>
    </source>
</evidence>
<name>A0ABT8W2W4_9GAMM</name>
<organism evidence="8 9">
    <name type="scientific">Marinobacter suaedae</name>
    <dbReference type="NCBI Taxonomy" id="3057675"/>
    <lineage>
        <taxon>Bacteria</taxon>
        <taxon>Pseudomonadati</taxon>
        <taxon>Pseudomonadota</taxon>
        <taxon>Gammaproteobacteria</taxon>
        <taxon>Pseudomonadales</taxon>
        <taxon>Marinobacteraceae</taxon>
        <taxon>Marinobacter</taxon>
    </lineage>
</organism>
<dbReference type="PANTHER" id="PTHR30250:SF10">
    <property type="entry name" value="LIPOPOLYSACCHARIDE BIOSYNTHESIS PROTEIN WZXC"/>
    <property type="match status" value="1"/>
</dbReference>
<evidence type="ECO:0000256" key="1">
    <source>
        <dbReference type="ARBA" id="ARBA00004651"/>
    </source>
</evidence>
<comment type="similarity">
    <text evidence="2">Belongs to the polysaccharide synthase family.</text>
</comment>
<evidence type="ECO:0000313" key="9">
    <source>
        <dbReference type="Proteomes" id="UP001168640"/>
    </source>
</evidence>
<feature type="transmembrane region" description="Helical" evidence="7">
    <location>
        <begin position="356"/>
        <end position="374"/>
    </location>
</feature>
<keyword evidence="3" id="KW-1003">Cell membrane</keyword>
<evidence type="ECO:0000313" key="8">
    <source>
        <dbReference type="EMBL" id="MDO3722583.1"/>
    </source>
</evidence>
<feature type="transmembrane region" description="Helical" evidence="7">
    <location>
        <begin position="7"/>
        <end position="29"/>
    </location>
</feature>
<evidence type="ECO:0000256" key="5">
    <source>
        <dbReference type="ARBA" id="ARBA00022989"/>
    </source>
</evidence>
<proteinExistence type="inferred from homology"/>